<reference evidence="8" key="1">
    <citation type="journal article" date="2006" name="Chem Rec">
        <title>Exploring the pyridoxal 5'-phosphate-dependent enzymes.</title>
        <authorList>
            <person name="Mozzarelli A."/>
            <person name="Bettati S."/>
        </authorList>
    </citation>
    <scope>NUCLEOTIDE SEQUENCE</scope>
</reference>
<dbReference type="GO" id="GO:0003677">
    <property type="term" value="F:DNA binding"/>
    <property type="evidence" value="ECO:0007669"/>
    <property type="project" value="UniProtKB-KW"/>
</dbReference>
<dbReference type="Pfam" id="PF00392">
    <property type="entry name" value="GntR"/>
    <property type="match status" value="1"/>
</dbReference>
<dbReference type="Pfam" id="PF00155">
    <property type="entry name" value="Aminotran_1_2"/>
    <property type="match status" value="1"/>
</dbReference>
<keyword evidence="4" id="KW-0238">DNA-binding</keyword>
<dbReference type="PANTHER" id="PTHR46577:SF1">
    <property type="entry name" value="HTH-TYPE TRANSCRIPTIONAL REGULATORY PROTEIN GABR"/>
    <property type="match status" value="1"/>
</dbReference>
<keyword evidence="2" id="KW-0663">Pyridoxal phosphate</keyword>
<dbReference type="AlphaFoldDB" id="A0A8B6X4Q9"/>
<dbReference type="Proteomes" id="UP000675920">
    <property type="component" value="Unplaced"/>
</dbReference>
<dbReference type="InterPro" id="IPR036388">
    <property type="entry name" value="WH-like_DNA-bd_sf"/>
</dbReference>
<keyword evidence="8" id="KW-0032">Aminotransferase</keyword>
<evidence type="ECO:0000256" key="4">
    <source>
        <dbReference type="ARBA" id="ARBA00023125"/>
    </source>
</evidence>
<evidence type="ECO:0000259" key="6">
    <source>
        <dbReference type="PROSITE" id="PS50949"/>
    </source>
</evidence>
<dbReference type="GO" id="GO:0003700">
    <property type="term" value="F:DNA-binding transcription factor activity"/>
    <property type="evidence" value="ECO:0007669"/>
    <property type="project" value="InterPro"/>
</dbReference>
<dbReference type="OrthoDB" id="9804020at2"/>
<dbReference type="Gene3D" id="3.40.640.10">
    <property type="entry name" value="Type I PLP-dependent aspartate aminotransferase-like (Major domain)"/>
    <property type="match status" value="1"/>
</dbReference>
<evidence type="ECO:0000256" key="1">
    <source>
        <dbReference type="ARBA" id="ARBA00005384"/>
    </source>
</evidence>
<dbReference type="InterPro" id="IPR000524">
    <property type="entry name" value="Tscrpt_reg_HTH_GntR"/>
</dbReference>
<dbReference type="InterPro" id="IPR015422">
    <property type="entry name" value="PyrdxlP-dep_Trfase_small"/>
</dbReference>
<dbReference type="Gene3D" id="3.90.1150.10">
    <property type="entry name" value="Aspartate Aminotransferase, domain 1"/>
    <property type="match status" value="1"/>
</dbReference>
<dbReference type="CDD" id="cd00609">
    <property type="entry name" value="AAT_like"/>
    <property type="match status" value="1"/>
</dbReference>
<dbReference type="InterPro" id="IPR015424">
    <property type="entry name" value="PyrdxlP-dep_Trfase"/>
</dbReference>
<feature type="domain" description="HTH gntR-type" evidence="6">
    <location>
        <begin position="17"/>
        <end position="85"/>
    </location>
</feature>
<evidence type="ECO:0000313" key="7">
    <source>
        <dbReference type="Proteomes" id="UP000675920"/>
    </source>
</evidence>
<dbReference type="Gene3D" id="1.10.10.10">
    <property type="entry name" value="Winged helix-like DNA-binding domain superfamily/Winged helix DNA-binding domain"/>
    <property type="match status" value="1"/>
</dbReference>
<evidence type="ECO:0000256" key="2">
    <source>
        <dbReference type="ARBA" id="ARBA00022898"/>
    </source>
</evidence>
<dbReference type="SMART" id="SM00345">
    <property type="entry name" value="HTH_GNTR"/>
    <property type="match status" value="1"/>
</dbReference>
<sequence length="462" mass="49607">MPRITRHWRQRLAEASGPAYLALVDCIAEDARSGRLSPGDRLPPLREMATDLDLNYSTIARGLAEARKRGLVDSRVGSGTFVRGPAPAMALRDGNSADMTMNLPPEPDDANLVARLRASAAAALGEADPYALLRYQDFGGSPRERELGAQWMKPRFPEARAERVLVAPGAHAVLHALVSQLARPGDTICVEALTYPGIKAIAAQLGVRLLPLADDGAPLPAAFRDACKSAQPKALYLNPTLNNPTTRTILRSRREALAEIALAYSVPIIEDDAYGRLVRTAPPAFASLAPELTWYLTGLSKCVGAGLRTAYVHAPGQRQMQRLAGTLRATTVMASPVTTAIASRWIEDGTADALIDAVRDEANRRQRIAETELAAQRYVPRADSFHLWLPLPKTVEAGELAGWLRERGVPAVAAVAFSTGTEPPNALRLCLGGQLTREQCAAGLHLVAEALAHPVVMQGGYL</sequence>
<keyword evidence="3" id="KW-0805">Transcription regulation</keyword>
<organism evidence="7 8">
    <name type="scientific">Derxia gummosa DSM 723</name>
    <dbReference type="NCBI Taxonomy" id="1121388"/>
    <lineage>
        <taxon>Bacteria</taxon>
        <taxon>Pseudomonadati</taxon>
        <taxon>Pseudomonadota</taxon>
        <taxon>Betaproteobacteria</taxon>
        <taxon>Burkholderiales</taxon>
        <taxon>Alcaligenaceae</taxon>
        <taxon>Derxia</taxon>
    </lineage>
</organism>
<evidence type="ECO:0000313" key="8">
    <source>
        <dbReference type="RefSeq" id="WP_028311786.1"/>
    </source>
</evidence>
<keyword evidence="5" id="KW-0804">Transcription</keyword>
<protein>
    <submittedName>
        <fullName evidence="8">PLP-dependent aminotransferase family protein</fullName>
    </submittedName>
</protein>
<dbReference type="CDD" id="cd07377">
    <property type="entry name" value="WHTH_GntR"/>
    <property type="match status" value="1"/>
</dbReference>
<comment type="similarity">
    <text evidence="1">In the C-terminal section; belongs to the class-I pyridoxal-phosphate-dependent aminotransferase family.</text>
</comment>
<evidence type="ECO:0000256" key="5">
    <source>
        <dbReference type="ARBA" id="ARBA00023163"/>
    </source>
</evidence>
<dbReference type="InterPro" id="IPR051446">
    <property type="entry name" value="HTH_trans_reg/aminotransferase"/>
</dbReference>
<dbReference type="InterPro" id="IPR004839">
    <property type="entry name" value="Aminotransferase_I/II_large"/>
</dbReference>
<dbReference type="PROSITE" id="PS50949">
    <property type="entry name" value="HTH_GNTR"/>
    <property type="match status" value="1"/>
</dbReference>
<dbReference type="GO" id="GO:0030170">
    <property type="term" value="F:pyridoxal phosphate binding"/>
    <property type="evidence" value="ECO:0007669"/>
    <property type="project" value="InterPro"/>
</dbReference>
<keyword evidence="7" id="KW-1185">Reference proteome</keyword>
<proteinExistence type="inferred from homology"/>
<dbReference type="SUPFAM" id="SSF46785">
    <property type="entry name" value="Winged helix' DNA-binding domain"/>
    <property type="match status" value="1"/>
</dbReference>
<dbReference type="PANTHER" id="PTHR46577">
    <property type="entry name" value="HTH-TYPE TRANSCRIPTIONAL REGULATORY PROTEIN GABR"/>
    <property type="match status" value="1"/>
</dbReference>
<dbReference type="InterPro" id="IPR015421">
    <property type="entry name" value="PyrdxlP-dep_Trfase_major"/>
</dbReference>
<dbReference type="RefSeq" id="WP_028311786.1">
    <property type="nucleotide sequence ID" value="NZ_AXWS01000013.1"/>
</dbReference>
<evidence type="ECO:0000256" key="3">
    <source>
        <dbReference type="ARBA" id="ARBA00023015"/>
    </source>
</evidence>
<dbReference type="InterPro" id="IPR036390">
    <property type="entry name" value="WH_DNA-bd_sf"/>
</dbReference>
<keyword evidence="8" id="KW-0808">Transferase</keyword>
<dbReference type="GO" id="GO:0008483">
    <property type="term" value="F:transaminase activity"/>
    <property type="evidence" value="ECO:0007669"/>
    <property type="project" value="UniProtKB-KW"/>
</dbReference>
<name>A0A8B6X4Q9_9BURK</name>
<dbReference type="SUPFAM" id="SSF53383">
    <property type="entry name" value="PLP-dependent transferases"/>
    <property type="match status" value="1"/>
</dbReference>
<reference evidence="8" key="2">
    <citation type="submission" date="2025-08" db="UniProtKB">
        <authorList>
            <consortium name="RefSeq"/>
        </authorList>
    </citation>
    <scope>IDENTIFICATION</scope>
</reference>
<accession>A0A8B6X4Q9</accession>